<gene>
    <name evidence="2" type="ORF">ECPE_LOCUS4715</name>
</gene>
<accession>A0A183ACN0</accession>
<dbReference type="WBParaSite" id="ECPE_0000472701-mRNA-1">
    <property type="protein sequence ID" value="ECPE_0000472701-mRNA-1"/>
    <property type="gene ID" value="ECPE_0000472701"/>
</dbReference>
<reference evidence="2 3" key="2">
    <citation type="submission" date="2018-11" db="EMBL/GenBank/DDBJ databases">
        <authorList>
            <consortium name="Pathogen Informatics"/>
        </authorList>
    </citation>
    <scope>NUCLEOTIDE SEQUENCE [LARGE SCALE GENOMIC DNA]</scope>
    <source>
        <strain evidence="2 3">Egypt</strain>
    </source>
</reference>
<proteinExistence type="predicted"/>
<evidence type="ECO:0000256" key="1">
    <source>
        <dbReference type="SAM" id="MobiDB-lite"/>
    </source>
</evidence>
<name>A0A183ACN0_9TREM</name>
<feature type="compositionally biased region" description="Basic and acidic residues" evidence="1">
    <location>
        <begin position="148"/>
        <end position="160"/>
    </location>
</feature>
<feature type="compositionally biased region" description="Polar residues" evidence="1">
    <location>
        <begin position="137"/>
        <end position="147"/>
    </location>
</feature>
<evidence type="ECO:0000313" key="3">
    <source>
        <dbReference type="Proteomes" id="UP000272942"/>
    </source>
</evidence>
<reference evidence="4" key="1">
    <citation type="submission" date="2016-06" db="UniProtKB">
        <authorList>
            <consortium name="WormBaseParasite"/>
        </authorList>
    </citation>
    <scope>IDENTIFICATION</scope>
</reference>
<evidence type="ECO:0000313" key="4">
    <source>
        <dbReference type="WBParaSite" id="ECPE_0000472701-mRNA-1"/>
    </source>
</evidence>
<dbReference type="Proteomes" id="UP000272942">
    <property type="component" value="Unassembled WGS sequence"/>
</dbReference>
<dbReference type="OrthoDB" id="6280678at2759"/>
<keyword evidence="3" id="KW-1185">Reference proteome</keyword>
<feature type="region of interest" description="Disordered" evidence="1">
    <location>
        <begin position="133"/>
        <end position="170"/>
    </location>
</feature>
<organism evidence="4">
    <name type="scientific">Echinostoma caproni</name>
    <dbReference type="NCBI Taxonomy" id="27848"/>
    <lineage>
        <taxon>Eukaryota</taxon>
        <taxon>Metazoa</taxon>
        <taxon>Spiralia</taxon>
        <taxon>Lophotrochozoa</taxon>
        <taxon>Platyhelminthes</taxon>
        <taxon>Trematoda</taxon>
        <taxon>Digenea</taxon>
        <taxon>Plagiorchiida</taxon>
        <taxon>Echinostomata</taxon>
        <taxon>Echinostomatoidea</taxon>
        <taxon>Echinostomatidae</taxon>
        <taxon>Echinostoma</taxon>
    </lineage>
</organism>
<dbReference type="EMBL" id="UZAN01041575">
    <property type="protein sequence ID" value="VDP73459.1"/>
    <property type="molecule type" value="Genomic_DNA"/>
</dbReference>
<protein>
    <submittedName>
        <fullName evidence="2 4">Uncharacterized protein</fullName>
    </submittedName>
</protein>
<evidence type="ECO:0000313" key="2">
    <source>
        <dbReference type="EMBL" id="VDP73459.1"/>
    </source>
</evidence>
<sequence>MSLQSSELARATQTRAYRHVLRKTTGLRVTSCPAWRLPLNKVRARHLLAVFAGLWPPNQSTVDGITGDQRLAKLLTAPAVQVPFWLGSLSSENPEQGSSALPQPGTSSQSSYTLTEADVKAFESLIADLNFDECTGDSGTEASSPITDHTRFQSSIHEELESTQIDSDED</sequence>
<feature type="region of interest" description="Disordered" evidence="1">
    <location>
        <begin position="91"/>
        <end position="112"/>
    </location>
</feature>
<dbReference type="AlphaFoldDB" id="A0A183ACN0"/>